<feature type="region of interest" description="Disordered" evidence="2">
    <location>
        <begin position="56"/>
        <end position="122"/>
    </location>
</feature>
<feature type="compositionally biased region" description="Basic and acidic residues" evidence="2">
    <location>
        <begin position="99"/>
        <end position="113"/>
    </location>
</feature>
<dbReference type="EMBL" id="JAIZAY010000010">
    <property type="protein sequence ID" value="KAJ8034645.1"/>
    <property type="molecule type" value="Genomic_DNA"/>
</dbReference>
<reference evidence="5" key="1">
    <citation type="submission" date="2021-10" db="EMBL/GenBank/DDBJ databases">
        <title>Tropical sea cucumber genome reveals ecological adaptation and Cuvierian tubules defense mechanism.</title>
        <authorList>
            <person name="Chen T."/>
        </authorList>
    </citation>
    <scope>NUCLEOTIDE SEQUENCE</scope>
    <source>
        <strain evidence="5">Nanhai2018</strain>
        <tissue evidence="5">Muscle</tissue>
    </source>
</reference>
<feature type="region of interest" description="Disordered" evidence="2">
    <location>
        <begin position="170"/>
        <end position="200"/>
    </location>
</feature>
<keyword evidence="3" id="KW-0732">Signal</keyword>
<feature type="compositionally biased region" description="Polar residues" evidence="2">
    <location>
        <begin position="184"/>
        <end position="195"/>
    </location>
</feature>
<feature type="compositionally biased region" description="Pro residues" evidence="2">
    <location>
        <begin position="74"/>
        <end position="84"/>
    </location>
</feature>
<accession>A0A9Q1BXM8</accession>
<organism evidence="5 6">
    <name type="scientific">Holothuria leucospilota</name>
    <name type="common">Black long sea cucumber</name>
    <name type="synonym">Mertensiothuria leucospilota</name>
    <dbReference type="NCBI Taxonomy" id="206669"/>
    <lineage>
        <taxon>Eukaryota</taxon>
        <taxon>Metazoa</taxon>
        <taxon>Echinodermata</taxon>
        <taxon>Eleutherozoa</taxon>
        <taxon>Echinozoa</taxon>
        <taxon>Holothuroidea</taxon>
        <taxon>Aspidochirotacea</taxon>
        <taxon>Aspidochirotida</taxon>
        <taxon>Holothuriidae</taxon>
        <taxon>Holothuria</taxon>
    </lineage>
</organism>
<proteinExistence type="predicted"/>
<protein>
    <recommendedName>
        <fullName evidence="4">BEN domain-containing protein</fullName>
    </recommendedName>
</protein>
<dbReference type="InterPro" id="IPR018379">
    <property type="entry name" value="BEN_domain"/>
</dbReference>
<feature type="domain" description="BEN" evidence="4">
    <location>
        <begin position="358"/>
        <end position="433"/>
    </location>
</feature>
<evidence type="ECO:0000256" key="1">
    <source>
        <dbReference type="SAM" id="Coils"/>
    </source>
</evidence>
<feature type="compositionally biased region" description="Basic and acidic residues" evidence="2">
    <location>
        <begin position="170"/>
        <end position="183"/>
    </location>
</feature>
<sequence>MIDASGLTLVLTFFKAVEGLQSLHTDCEVITACKQTLRYELLSEWIETSLVKSTTIPDKEFDTSGTEESDPQSPRSPSPPPPWTPEEHEDPVTTSTPNKRHESIHRTVDTDQRSKRKNTSTVAVAKKVAKVLSTSGPKQMQNVGLQVSSATCSIPSSLLQKSRELLRQKKDEATNKGTSKRDSVQTPSIPNQTMPTPGAARVTATTQTNAVEDAGNIKAELRLLHTMFETLRQDVKKVEAAVAKLTEEVSGLQKSHRRVSLSNTSEIFVESMDLLNEEPSYEESSFSTPALNDHSLSSLGITLNAPPLAWISGTTVDAPPHTSTTPSLAGVNTREPSGGCELSHTFLESLSCYADRPSAVARKLANVIFTRRETETCNCNGSHGREALSHEKLASLKKYLFEITQTPPSRQAAVWRSVTTCLDASFRSQRAYKKKKQLAWGVENNQ</sequence>
<dbReference type="GO" id="GO:0003677">
    <property type="term" value="F:DNA binding"/>
    <property type="evidence" value="ECO:0007669"/>
    <property type="project" value="InterPro"/>
</dbReference>
<dbReference type="Proteomes" id="UP001152320">
    <property type="component" value="Chromosome 10"/>
</dbReference>
<feature type="coiled-coil region" evidence="1">
    <location>
        <begin position="228"/>
        <end position="255"/>
    </location>
</feature>
<keyword evidence="6" id="KW-1185">Reference proteome</keyword>
<evidence type="ECO:0000256" key="2">
    <source>
        <dbReference type="SAM" id="MobiDB-lite"/>
    </source>
</evidence>
<name>A0A9Q1BXM8_HOLLE</name>
<comment type="caution">
    <text evidence="5">The sequence shown here is derived from an EMBL/GenBank/DDBJ whole genome shotgun (WGS) entry which is preliminary data.</text>
</comment>
<evidence type="ECO:0000313" key="5">
    <source>
        <dbReference type="EMBL" id="KAJ8034645.1"/>
    </source>
</evidence>
<gene>
    <name evidence="5" type="ORF">HOLleu_21571</name>
</gene>
<dbReference type="SMART" id="SM01025">
    <property type="entry name" value="BEN"/>
    <property type="match status" value="1"/>
</dbReference>
<dbReference type="AlphaFoldDB" id="A0A9Q1BXM8"/>
<evidence type="ECO:0000259" key="4">
    <source>
        <dbReference type="SMART" id="SM01025"/>
    </source>
</evidence>
<feature type="chain" id="PRO_5040109766" description="BEN domain-containing protein" evidence="3">
    <location>
        <begin position="20"/>
        <end position="446"/>
    </location>
</feature>
<evidence type="ECO:0000256" key="3">
    <source>
        <dbReference type="SAM" id="SignalP"/>
    </source>
</evidence>
<keyword evidence="1" id="KW-0175">Coiled coil</keyword>
<evidence type="ECO:0000313" key="6">
    <source>
        <dbReference type="Proteomes" id="UP001152320"/>
    </source>
</evidence>
<dbReference type="OrthoDB" id="10582635at2759"/>
<feature type="signal peptide" evidence="3">
    <location>
        <begin position="1"/>
        <end position="19"/>
    </location>
</feature>